<evidence type="ECO:0000313" key="6">
    <source>
        <dbReference type="EMBL" id="JAT08270.1"/>
    </source>
</evidence>
<comment type="similarity">
    <text evidence="1">Belongs to the EPG5 family.</text>
</comment>
<proteinExistence type="inferred from homology"/>
<dbReference type="EMBL" id="GEBQ01031707">
    <property type="protein sequence ID" value="JAT08270.1"/>
    <property type="molecule type" value="Transcribed_RNA"/>
</dbReference>
<organism evidence="6">
    <name type="scientific">Graphocephala atropunctata</name>
    <dbReference type="NCBI Taxonomy" id="36148"/>
    <lineage>
        <taxon>Eukaryota</taxon>
        <taxon>Metazoa</taxon>
        <taxon>Ecdysozoa</taxon>
        <taxon>Arthropoda</taxon>
        <taxon>Hexapoda</taxon>
        <taxon>Insecta</taxon>
        <taxon>Pterygota</taxon>
        <taxon>Neoptera</taxon>
        <taxon>Paraneoptera</taxon>
        <taxon>Hemiptera</taxon>
        <taxon>Auchenorrhyncha</taxon>
        <taxon>Membracoidea</taxon>
        <taxon>Cicadellidae</taxon>
        <taxon>Cicadellinae</taxon>
        <taxon>Cicadellini</taxon>
        <taxon>Graphocephala</taxon>
    </lineage>
</organism>
<evidence type="ECO:0000256" key="1">
    <source>
        <dbReference type="ARBA" id="ARBA00010948"/>
    </source>
</evidence>
<feature type="non-terminal residue" evidence="6">
    <location>
        <position position="1848"/>
    </location>
</feature>
<dbReference type="Pfam" id="PF26573">
    <property type="entry name" value="TPR_Epg5_2"/>
    <property type="match status" value="1"/>
</dbReference>
<feature type="compositionally biased region" description="Low complexity" evidence="3">
    <location>
        <begin position="1428"/>
        <end position="1438"/>
    </location>
</feature>
<dbReference type="PANTHER" id="PTHR31139">
    <property type="entry name" value="ECTOPIC P GRANULES PROTEIN 5 HOMOLOG"/>
    <property type="match status" value="1"/>
</dbReference>
<evidence type="ECO:0000259" key="4">
    <source>
        <dbReference type="Pfam" id="PF26103"/>
    </source>
</evidence>
<protein>
    <recommendedName>
        <fullName evidence="7">Ectopic P granules protein 5 homolog</fullName>
    </recommendedName>
</protein>
<name>A0A1B6KA05_9HEMI</name>
<sequence length="1848" mass="208250">MESSHKQKSAQVKKKLKKTKFKNSEGKVQSCSYKTLPQELESLQLSDSEVASNSLLQCVANIEPVLPEVLGHECEESLRLLEAEGNDHLEVHPGEVTPVWHSSVNLISSSEIKDYIQYSEIEHTRLSSETELNEIQIPIGRLSDNLSQEDTTFESAIFFPATLNVESAEDSLGLWLEKIEEPEIANEAVPSAPSAHAAYGSSVESAVTQITPEDVLFEKPFYPFIGNEVEDERALKPFTLSQLSALYQNPELEAEERFVTQFVETELKGNDVQRHPLYELILNYQRARSKLFANNIELNALKSECKDHQSILWSHQSCIVTEQGECQDGNPVEASHEFQTAHFNQAAANNLSHSLTSVRTLVVEAFSLNTYTCEILKLKVEDFIQNLLAEFSFLPHNAPVNLVCDTMPLLNGQNGQDLCEELRRAVSVLFAFQRRPLRDEGFVTDTRMWLEQLVAVMLRVATWKDHMFILHHVLRCPAGVSQWATSFIQPPLLPFNSPFSNQHLDHMVTCLASILLPVQARDMFLTQMTVSTDTEAEAAWVLVDSDGEDETDTNSLRESDIVAFLNQVPFDAIFRQVLHITLRDDQNVYNSQQLTDANMLRLIAFCSLVLRLLEQGLSSHGLARYRQYSKRLGRLVRHTMQYTTDQFQLFRADIKGKDPAMMERLMVEYDALLYRAAFALYHSPGRITWQFLAVLPFGSVSTGQLWKIFRFLLLGDDEPVDEKNWSVLLEEQLGGLSDAEIYYLLTAVNTMALSRPIDDWSFIRATVLQLLEIGFLNQVTRDSCYKSARIMLVNLTIKYPSLISDILERLDTSANCGKLCLFLVKDLPLSLWKPNDHDLHTLEQWLLQSSITSIRHALARHIISNLNLGYSTDDLSHELFLSRSIHVRIAMMVMKTAVQYCPQSPPEGNTISDTVKQMATLAALMVHPSSSEQAVTVWVWQTAYKLRVHLLDRSDAEVRSTLANPMAGLSAVPDIEADSQEAVLIAKHTKTYQAMAVYMSLQVTALGHNVPLICSRGFALISVLLSCQLYTAVISLLQQLVPLFLDCPSSLVESDKFRSIVLALLSADKTFLKAAKSLITSDFPGHILQQFGDMIHYQLENYSRYNLLSSTPLAQLWLQSLCIVWSEEPTSASYLMDVVLSCAFFRPDITTMAYQNLNQLLQTLISTTQANSRLSAFFSWISGSAVVSLVPQGGSSPHAPWFAYFALHVEELHTQGTNGLWREVVQELALTPGKPSVDNALKRAAATLKLATLPASSLSIYRWSKQALDTSVDHPVLPLLWQRFFILFFTRHVTPAGLDHGSVGDKLFEGMVYQTFRKKLKRKLSDCVEYFNTKATATAEDSSPDKHLLYDTLAKLYETFSLWIDEPRLHEPGLYLPALPIHYNPYKLSTITSATEQNPWYEYVDYEKVRAAQNTSLERWQKTQGRISSSQQKSPQSQEDPDPVQRINKRLSSYDSPVPPPPLRICCFVIPPISRDALLNKEAMLDALKPSFKVLLEYAESFYLRLCEHMALDCSMLDLLPTLYTHTETEITLHAACDTADPRNRAPSSNSLNCAGPAVIYIKISPASINEVVKVQIETNQVERDGLLKRSFQAPPSAVCVASIHIEHATRALEKECLELKDIGDVELLIPQRQVGIALFYHIGSLCSNDIMIYPPLKQRFTSCLETLGNMFISGEESQCVRLLATIIQNECLAGLMGPHFTPSAASPAIFLQLYNTLVESDQASPVLRFVLITKFDLKQWLRNQQPRLVERSQIIEMVGKALAMIGFSPPEDLHMLYGMYRCHLVILFMHDFPQHYGEVLSLVLHYSETQSMESGTWYDLVNALAGAQCRPNLSLAQVKEIINKYAT</sequence>
<evidence type="ECO:0000259" key="5">
    <source>
        <dbReference type="Pfam" id="PF26573"/>
    </source>
</evidence>
<reference evidence="6" key="1">
    <citation type="submission" date="2015-11" db="EMBL/GenBank/DDBJ databases">
        <title>De novo transcriptome assembly of four potential Pierce s Disease insect vectors from Arizona vineyards.</title>
        <authorList>
            <person name="Tassone E.E."/>
        </authorList>
    </citation>
    <scope>NUCLEOTIDE SEQUENCE</scope>
</reference>
<dbReference type="GO" id="GO:0097352">
    <property type="term" value="P:autophagosome maturation"/>
    <property type="evidence" value="ECO:0007669"/>
    <property type="project" value="TreeGrafter"/>
</dbReference>
<dbReference type="InterPro" id="IPR058750">
    <property type="entry name" value="TPR_Epg5"/>
</dbReference>
<evidence type="ECO:0000256" key="3">
    <source>
        <dbReference type="SAM" id="MobiDB-lite"/>
    </source>
</evidence>
<feature type="domain" description="Epg5-like central TPR repeats" evidence="4">
    <location>
        <begin position="1676"/>
        <end position="1833"/>
    </location>
</feature>
<feature type="region of interest" description="Disordered" evidence="3">
    <location>
        <begin position="1420"/>
        <end position="1443"/>
    </location>
</feature>
<gene>
    <name evidence="6" type="ORF">g.32380</name>
</gene>
<evidence type="ECO:0000256" key="2">
    <source>
        <dbReference type="ARBA" id="ARBA00023006"/>
    </source>
</evidence>
<feature type="domain" description="Epg5-like TPR" evidence="5">
    <location>
        <begin position="1217"/>
        <end position="1405"/>
    </location>
</feature>
<evidence type="ECO:0008006" key="7">
    <source>
        <dbReference type="Google" id="ProtNLM"/>
    </source>
</evidence>
<dbReference type="PANTHER" id="PTHR31139:SF4">
    <property type="entry name" value="ECTOPIC P GRANULES PROTEIN 5 HOMOLOG"/>
    <property type="match status" value="1"/>
</dbReference>
<dbReference type="Pfam" id="PF26103">
    <property type="entry name" value="TPR_Epg5"/>
    <property type="match status" value="1"/>
</dbReference>
<dbReference type="InterPro" id="IPR051436">
    <property type="entry name" value="Autophagy-related_EPG5"/>
</dbReference>
<accession>A0A1B6KA05</accession>
<dbReference type="GO" id="GO:0005737">
    <property type="term" value="C:cytoplasm"/>
    <property type="evidence" value="ECO:0007669"/>
    <property type="project" value="TreeGrafter"/>
</dbReference>
<feature type="compositionally biased region" description="Basic residues" evidence="3">
    <location>
        <begin position="1"/>
        <end position="21"/>
    </location>
</feature>
<keyword evidence="2" id="KW-0072">Autophagy</keyword>
<dbReference type="InterPro" id="IPR059030">
    <property type="entry name" value="TPR_Epg5_mid"/>
</dbReference>
<feature type="region of interest" description="Disordered" evidence="3">
    <location>
        <begin position="1"/>
        <end position="24"/>
    </location>
</feature>